<feature type="transmembrane region" description="Helical" evidence="1">
    <location>
        <begin position="348"/>
        <end position="366"/>
    </location>
</feature>
<feature type="transmembrane region" description="Helical" evidence="1">
    <location>
        <begin position="275"/>
        <end position="295"/>
    </location>
</feature>
<evidence type="ECO:0000256" key="1">
    <source>
        <dbReference type="SAM" id="Phobius"/>
    </source>
</evidence>
<dbReference type="OrthoDB" id="1467217at2"/>
<feature type="transmembrane region" description="Helical" evidence="1">
    <location>
        <begin position="316"/>
        <end position="342"/>
    </location>
</feature>
<dbReference type="EMBL" id="FXTB01000011">
    <property type="protein sequence ID" value="SMO87770.1"/>
    <property type="molecule type" value="Genomic_DNA"/>
</dbReference>
<dbReference type="Pfam" id="PF14093">
    <property type="entry name" value="DUF4271"/>
    <property type="match status" value="1"/>
</dbReference>
<feature type="transmembrane region" description="Helical" evidence="1">
    <location>
        <begin position="196"/>
        <end position="214"/>
    </location>
</feature>
<keyword evidence="3" id="KW-1185">Reference proteome</keyword>
<organism evidence="2 3">
    <name type="scientific">Saccharicrinis carchari</name>
    <dbReference type="NCBI Taxonomy" id="1168039"/>
    <lineage>
        <taxon>Bacteria</taxon>
        <taxon>Pseudomonadati</taxon>
        <taxon>Bacteroidota</taxon>
        <taxon>Bacteroidia</taxon>
        <taxon>Marinilabiliales</taxon>
        <taxon>Marinilabiliaceae</taxon>
        <taxon>Saccharicrinis</taxon>
    </lineage>
</organism>
<dbReference type="RefSeq" id="WP_142534543.1">
    <property type="nucleotide sequence ID" value="NZ_FXTB01000011.1"/>
</dbReference>
<keyword evidence="1" id="KW-1133">Transmembrane helix</keyword>
<keyword evidence="1" id="KW-0812">Transmembrane</keyword>
<dbReference type="AlphaFoldDB" id="A0A521EXA8"/>
<evidence type="ECO:0000313" key="3">
    <source>
        <dbReference type="Proteomes" id="UP000319040"/>
    </source>
</evidence>
<gene>
    <name evidence="2" type="ORF">SAMN06265379_11197</name>
</gene>
<sequence>MDRTGLSVLTKQLILRQDSVKTIPQSISIKVPTVKRLEVEAPKPVLTIPDIPERFKKPETPVKVVKKVFVPSAEDSLQFNLKKSDSQQPGILNNTLVRDYLSQHSVAGEQQDSSVIVPAEQIVGMGLDKPVSDTTATNASGLTKDTAYHVLQKDTMGFTSDSSATIESKSISTTRQADSLKHDGLSIESTEYSKDVLTGLLILSVAIAGFVRLTNFKYLQELFLSVFSLQRARNMLKTDSLRIRNASFSLSTLFLFNSALFIYEYIHFNKLSFAWGNGMLLIPVFMLLLFLFLFIKRILYGFVGFVFEQQEQTKEYMFYSSLTNKIFGLAVLPLILFVPYVGESAQTMLFNIGIATLALLYITQLLRGFSIILKNVSSLFYLFLYLCALEIIPFVIAYSIIVNMH</sequence>
<feature type="transmembrane region" description="Helical" evidence="1">
    <location>
        <begin position="243"/>
        <end position="263"/>
    </location>
</feature>
<accession>A0A521EXA8</accession>
<evidence type="ECO:0000313" key="2">
    <source>
        <dbReference type="EMBL" id="SMO87770.1"/>
    </source>
</evidence>
<dbReference type="Proteomes" id="UP000319040">
    <property type="component" value="Unassembled WGS sequence"/>
</dbReference>
<evidence type="ECO:0008006" key="4">
    <source>
        <dbReference type="Google" id="ProtNLM"/>
    </source>
</evidence>
<feature type="transmembrane region" description="Helical" evidence="1">
    <location>
        <begin position="378"/>
        <end position="401"/>
    </location>
</feature>
<dbReference type="InterPro" id="IPR025367">
    <property type="entry name" value="DUF4271"/>
</dbReference>
<proteinExistence type="predicted"/>
<keyword evidence="1" id="KW-0472">Membrane</keyword>
<protein>
    <recommendedName>
        <fullName evidence="4">DUF4271 domain-containing protein</fullName>
    </recommendedName>
</protein>
<name>A0A521EXA8_SACCC</name>
<reference evidence="2 3" key="1">
    <citation type="submission" date="2017-05" db="EMBL/GenBank/DDBJ databases">
        <authorList>
            <person name="Varghese N."/>
            <person name="Submissions S."/>
        </authorList>
    </citation>
    <scope>NUCLEOTIDE SEQUENCE [LARGE SCALE GENOMIC DNA]</scope>
    <source>
        <strain evidence="2 3">DSM 27040</strain>
    </source>
</reference>